<organism evidence="3 4">
    <name type="scientific">Treponema bryantii</name>
    <dbReference type="NCBI Taxonomy" id="163"/>
    <lineage>
        <taxon>Bacteria</taxon>
        <taxon>Pseudomonadati</taxon>
        <taxon>Spirochaetota</taxon>
        <taxon>Spirochaetia</taxon>
        <taxon>Spirochaetales</taxon>
        <taxon>Treponemataceae</taxon>
        <taxon>Treponema</taxon>
    </lineage>
</organism>
<feature type="transmembrane region" description="Helical" evidence="1">
    <location>
        <begin position="1030"/>
        <end position="1048"/>
    </location>
</feature>
<name>A0A1H9CDB8_9SPIR</name>
<feature type="transmembrane region" description="Helical" evidence="1">
    <location>
        <begin position="694"/>
        <end position="714"/>
    </location>
</feature>
<dbReference type="RefSeq" id="WP_074641152.1">
    <property type="nucleotide sequence ID" value="NZ_FOFU01000002.1"/>
</dbReference>
<feature type="transmembrane region" description="Helical" evidence="1">
    <location>
        <begin position="776"/>
        <end position="794"/>
    </location>
</feature>
<feature type="transmembrane region" description="Helical" evidence="1">
    <location>
        <begin position="576"/>
        <end position="593"/>
    </location>
</feature>
<feature type="transmembrane region" description="Helical" evidence="1">
    <location>
        <begin position="628"/>
        <end position="646"/>
    </location>
</feature>
<feature type="transmembrane region" description="Helical" evidence="1">
    <location>
        <begin position="1055"/>
        <end position="1074"/>
    </location>
</feature>
<feature type="transmembrane region" description="Helical" evidence="1">
    <location>
        <begin position="1000"/>
        <end position="1018"/>
    </location>
</feature>
<dbReference type="AlphaFoldDB" id="A0A1H9CDB8"/>
<feature type="transmembrane region" description="Helical" evidence="1">
    <location>
        <begin position="458"/>
        <end position="475"/>
    </location>
</feature>
<dbReference type="Proteomes" id="UP000182360">
    <property type="component" value="Unassembled WGS sequence"/>
</dbReference>
<feature type="transmembrane region" description="Helical" evidence="1">
    <location>
        <begin position="305"/>
        <end position="325"/>
    </location>
</feature>
<feature type="transmembrane region" description="Helical" evidence="1">
    <location>
        <begin position="550"/>
        <end position="570"/>
    </location>
</feature>
<feature type="transmembrane region" description="Helical" evidence="1">
    <location>
        <begin position="522"/>
        <end position="543"/>
    </location>
</feature>
<feature type="transmembrane region" description="Helical" evidence="1">
    <location>
        <begin position="190"/>
        <end position="211"/>
    </location>
</feature>
<feature type="transmembrane region" description="Helical" evidence="1">
    <location>
        <begin position="830"/>
        <end position="852"/>
    </location>
</feature>
<feature type="transmembrane region" description="Helical" evidence="1">
    <location>
        <begin position="748"/>
        <end position="769"/>
    </location>
</feature>
<feature type="transmembrane region" description="Helical" evidence="1">
    <location>
        <begin position="896"/>
        <end position="914"/>
    </location>
</feature>
<evidence type="ECO:0000259" key="2">
    <source>
        <dbReference type="Pfam" id="PF09925"/>
    </source>
</evidence>
<evidence type="ECO:0000256" key="1">
    <source>
        <dbReference type="SAM" id="Phobius"/>
    </source>
</evidence>
<feature type="domain" description="DUF2157" evidence="2">
    <location>
        <begin position="93"/>
        <end position="206"/>
    </location>
</feature>
<feature type="transmembrane region" description="Helical" evidence="1">
    <location>
        <begin position="436"/>
        <end position="452"/>
    </location>
</feature>
<accession>A0A1H9CDB8</accession>
<feature type="transmembrane region" description="Helical" evidence="1">
    <location>
        <begin position="947"/>
        <end position="964"/>
    </location>
</feature>
<feature type="transmembrane region" description="Helical" evidence="1">
    <location>
        <begin position="1080"/>
        <end position="1099"/>
    </location>
</feature>
<feature type="transmembrane region" description="Helical" evidence="1">
    <location>
        <begin position="1129"/>
        <end position="1150"/>
    </location>
</feature>
<feature type="transmembrane region" description="Helical" evidence="1">
    <location>
        <begin position="487"/>
        <end position="510"/>
    </location>
</feature>
<keyword evidence="1" id="KW-1133">Transmembrane helix</keyword>
<feature type="transmembrane region" description="Helical" evidence="1">
    <location>
        <begin position="95"/>
        <end position="119"/>
    </location>
</feature>
<feature type="transmembrane region" description="Helical" evidence="1">
    <location>
        <begin position="217"/>
        <end position="245"/>
    </location>
</feature>
<feature type="transmembrane region" description="Helical" evidence="1">
    <location>
        <begin position="920"/>
        <end position="942"/>
    </location>
</feature>
<evidence type="ECO:0000313" key="4">
    <source>
        <dbReference type="Proteomes" id="UP000182360"/>
    </source>
</evidence>
<feature type="transmembrane region" description="Helical" evidence="1">
    <location>
        <begin position="252"/>
        <end position="270"/>
    </location>
</feature>
<protein>
    <submittedName>
        <fullName evidence="3">Predicted membrane protein</fullName>
    </submittedName>
</protein>
<feature type="transmembrane region" description="Helical" evidence="1">
    <location>
        <begin position="605"/>
        <end position="622"/>
    </location>
</feature>
<feature type="transmembrane region" description="Helical" evidence="1">
    <location>
        <begin position="373"/>
        <end position="392"/>
    </location>
</feature>
<dbReference type="EMBL" id="FOFU01000002">
    <property type="protein sequence ID" value="SEP99142.1"/>
    <property type="molecule type" value="Genomic_DNA"/>
</dbReference>
<proteinExistence type="predicted"/>
<feature type="transmembrane region" description="Helical" evidence="1">
    <location>
        <begin position="721"/>
        <end position="742"/>
    </location>
</feature>
<gene>
    <name evidence="3" type="ORF">SAMN04487977_102136</name>
</gene>
<keyword evidence="4" id="KW-1185">Reference proteome</keyword>
<feature type="transmembrane region" description="Helical" evidence="1">
    <location>
        <begin position="276"/>
        <end position="293"/>
    </location>
</feature>
<feature type="transmembrane region" description="Helical" evidence="1">
    <location>
        <begin position="407"/>
        <end position="429"/>
    </location>
</feature>
<feature type="transmembrane region" description="Helical" evidence="1">
    <location>
        <begin position="1106"/>
        <end position="1123"/>
    </location>
</feature>
<dbReference type="Pfam" id="PF09925">
    <property type="entry name" value="DUF2157"/>
    <property type="match status" value="1"/>
</dbReference>
<keyword evidence="1" id="KW-0812">Transmembrane</keyword>
<feature type="transmembrane region" description="Helical" evidence="1">
    <location>
        <begin position="864"/>
        <end position="884"/>
    </location>
</feature>
<feature type="transmembrane region" description="Helical" evidence="1">
    <location>
        <begin position="658"/>
        <end position="678"/>
    </location>
</feature>
<keyword evidence="1" id="KW-0472">Membrane</keyword>
<dbReference type="InterPro" id="IPR018677">
    <property type="entry name" value="DUF2157"/>
</dbReference>
<feature type="transmembrane region" description="Helical" evidence="1">
    <location>
        <begin position="337"/>
        <end position="361"/>
    </location>
</feature>
<feature type="transmembrane region" description="Helical" evidence="1">
    <location>
        <begin position="970"/>
        <end position="988"/>
    </location>
</feature>
<dbReference type="OrthoDB" id="642680at2"/>
<feature type="transmembrane region" description="Helical" evidence="1">
    <location>
        <begin position="163"/>
        <end position="183"/>
    </location>
</feature>
<feature type="transmembrane region" description="Helical" evidence="1">
    <location>
        <begin position="800"/>
        <end position="818"/>
    </location>
</feature>
<evidence type="ECO:0000313" key="3">
    <source>
        <dbReference type="EMBL" id="SEP99142.1"/>
    </source>
</evidence>
<feature type="transmembrane region" description="Helical" evidence="1">
    <location>
        <begin position="131"/>
        <end position="151"/>
    </location>
</feature>
<reference evidence="3 4" key="1">
    <citation type="submission" date="2016-10" db="EMBL/GenBank/DDBJ databases">
        <authorList>
            <person name="de Groot N.N."/>
        </authorList>
    </citation>
    <scope>NUCLEOTIDE SEQUENCE [LARGE SCALE GENOMIC DNA]</scope>
    <source>
        <strain evidence="3 4">B25</strain>
    </source>
</reference>
<sequence>MEEKFIKWFIKEIPILTEKGIISAQIAHILNEYYINKLAELEKPPAPKTEAAPPQNLDPAFSELTTIQTPSKKSEQVTAPVHSPAPARAKKISKLSVSVILTIIASVLISFGIISLIAYNWAAIPRMAKAVTAILLLAGAQIAGIILLKTGKASVLKVRESYSLFWALLFGSMVAFVSQIFKFPGDSSSFMFVWTLSTIIITLLFSAYTTFYLSMLFILIFGFISMDSSSAILLYPLLVTLYFAARKSKKKVIPLFILGFVFYVIRVNHMFINGNIRNMILVFSYASIGYIFLQKKDSEVPYSYMGIIIIALASIISIYVSTFHITGYRLTDKKYVIAIKSIELGIIGLISAGFYVQGVVIPFIKKIRNNEKLNFENLVYLIPFILGLNALFPKQTEILLTAPLSEWYRILISPFTLMVLYTMAMFVLYSKKKHKLSWLFLAFLILQLLKINELSVSLYYSFTIITIFTIAVILWKNDFSDTDETSVTLITTRVLSAILFFIPAFMSLVPDSNFYKLSKAPLIGFFAYTPAAIAGTTLFVLYAKKNLKSFLKNLDIIINLIFGVVSIAAANEADKTAIDLIIRIFAVLNFMYYSTIAIKKQDYKLLLNTGLSIAFFVLSLMNPEHGTSILYLLCLILIFATGSFLWKNNFNTTAETKNCLILVRVAAVIILFSTILLARNTGSILYKNEGLDHFILFGFAPVAVFGLLMCGLFAKKNFKEFLLNIDIIVNTLVTAVILSVAYLCDEKIILLILEFMIAINLITSCVYIIRSGRYEYAFYALSAVLYFVISFISHEFSTTILYLISSIILFTSGVFLWREDFKLNDTSKQILSITRIVSAVFLLGTTILARYPESILFDNTGIETYILICFTPAAIFGLTLYIILAKKNLKLFLQNLDIIINLIFATVIFAIAFMCKAEPIQLISEILIILNLIAACIFILLFRKNEYLYYPAISLIYFFVSYLNTDGTNIAAGVFFLISITAAVIHYFAQTKNSSPAKGIYTITTGIVLFYETSLRNACEGNHNHIAKNFFIISCMIIMGATAIYYLIQLIRNRHLFNPAVFLTPALVISLTFMDDKFSVLLSFPLVLLFCVYYFYLAYKKNSLKTANLSTVYFGLMLMIRFFSSGYGLSVQGITLISMGAILLIMNILMTKRREKNE</sequence>